<feature type="region of interest" description="Disordered" evidence="1">
    <location>
        <begin position="1"/>
        <end position="44"/>
    </location>
</feature>
<dbReference type="EMBL" id="U66234">
    <property type="protein sequence ID" value="AAB07468.1"/>
    <property type="molecule type" value="Genomic_DNA"/>
</dbReference>
<sequence>SHCRLHSTRRHLTKTRGLRHHPNYPNPVTNNMQTMLPLHNLGPM</sequence>
<feature type="non-terminal residue" evidence="2">
    <location>
        <position position="1"/>
    </location>
</feature>
<proteinExistence type="predicted"/>
<dbReference type="AlphaFoldDB" id="Q95724"/>
<gene>
    <name evidence="2" type="primary">ND4</name>
</gene>
<reference evidence="2" key="1">
    <citation type="journal article" date="1996" name="Mol. Biol. Evol.">
        <title>Character congruence and phylogenetic signal in molecular and morphological data sets: a case study in the living Iguanas (Squamata, Iguanidae).</title>
        <authorList>
            <person name="Sites J.W. Jr"/>
            <person name="Davis S.K."/>
            <person name="Guerra T."/>
            <person name="Iverson J.B."/>
            <person name="Snell H.L."/>
        </authorList>
    </citation>
    <scope>NUCLEOTIDE SEQUENCE</scope>
</reference>
<protein>
    <submittedName>
        <fullName evidence="2">NADH dehydrogenase subunit 4</fullName>
    </submittedName>
</protein>
<reference evidence="2" key="2">
    <citation type="submission" date="1996-08" db="EMBL/GenBank/DDBJ databases">
        <authorList>
            <person name="Sites J.W."/>
            <person name="Davis S.K."/>
            <person name="Guerra T."/>
            <person name="Iverson J.B."/>
            <person name="Snell H.L."/>
        </authorList>
    </citation>
    <scope>NUCLEOTIDE SEQUENCE</scope>
</reference>
<evidence type="ECO:0000313" key="2">
    <source>
        <dbReference type="EMBL" id="AAB07468.1"/>
    </source>
</evidence>
<feature type="compositionally biased region" description="Basic residues" evidence="1">
    <location>
        <begin position="1"/>
        <end position="22"/>
    </location>
</feature>
<name>Q95724_AMBCR</name>
<accession>Q95724</accession>
<evidence type="ECO:0000256" key="1">
    <source>
        <dbReference type="SAM" id="MobiDB-lite"/>
    </source>
</evidence>
<keyword evidence="2" id="KW-0496">Mitochondrion</keyword>
<organism evidence="2">
    <name type="scientific">Amblyrhynchus cristatus</name>
    <name type="common">Galapagos marine iguana</name>
    <dbReference type="NCBI Taxonomy" id="51208"/>
    <lineage>
        <taxon>Eukaryota</taxon>
        <taxon>Metazoa</taxon>
        <taxon>Chordata</taxon>
        <taxon>Craniata</taxon>
        <taxon>Vertebrata</taxon>
        <taxon>Euteleostomi</taxon>
        <taxon>Lepidosauria</taxon>
        <taxon>Squamata</taxon>
        <taxon>Bifurcata</taxon>
        <taxon>Unidentata</taxon>
        <taxon>Episquamata</taxon>
        <taxon>Toxicofera</taxon>
        <taxon>Iguania</taxon>
        <taxon>Iguanidae</taxon>
        <taxon>Iguaninae</taxon>
        <taxon>Amblyrhynchus</taxon>
    </lineage>
</organism>
<geneLocation type="mitochondrion" evidence="2"/>